<comment type="caution">
    <text evidence="2">The sequence shown here is derived from an EMBL/GenBank/DDBJ whole genome shotgun (WGS) entry which is preliminary data.</text>
</comment>
<organism evidence="2 3">
    <name type="scientific">Homarus americanus</name>
    <name type="common">American lobster</name>
    <dbReference type="NCBI Taxonomy" id="6706"/>
    <lineage>
        <taxon>Eukaryota</taxon>
        <taxon>Metazoa</taxon>
        <taxon>Ecdysozoa</taxon>
        <taxon>Arthropoda</taxon>
        <taxon>Crustacea</taxon>
        <taxon>Multicrustacea</taxon>
        <taxon>Malacostraca</taxon>
        <taxon>Eumalacostraca</taxon>
        <taxon>Eucarida</taxon>
        <taxon>Decapoda</taxon>
        <taxon>Pleocyemata</taxon>
        <taxon>Astacidea</taxon>
        <taxon>Nephropoidea</taxon>
        <taxon>Nephropidae</taxon>
        <taxon>Homarus</taxon>
    </lineage>
</organism>
<evidence type="ECO:0000256" key="1">
    <source>
        <dbReference type="SAM" id="SignalP"/>
    </source>
</evidence>
<feature type="chain" id="PRO_5035203480" evidence="1">
    <location>
        <begin position="16"/>
        <end position="120"/>
    </location>
</feature>
<keyword evidence="1" id="KW-0732">Signal</keyword>
<keyword evidence="3" id="KW-1185">Reference proteome</keyword>
<proteinExistence type="predicted"/>
<reference evidence="2" key="1">
    <citation type="journal article" date="2021" name="Sci. Adv.">
        <title>The American lobster genome reveals insights on longevity, neural, and immune adaptations.</title>
        <authorList>
            <person name="Polinski J.M."/>
            <person name="Zimin A.V."/>
            <person name="Clark K.F."/>
            <person name="Kohn A.B."/>
            <person name="Sadowski N."/>
            <person name="Timp W."/>
            <person name="Ptitsyn A."/>
            <person name="Khanna P."/>
            <person name="Romanova D.Y."/>
            <person name="Williams P."/>
            <person name="Greenwood S.J."/>
            <person name="Moroz L.L."/>
            <person name="Walt D.R."/>
            <person name="Bodnar A.G."/>
        </authorList>
    </citation>
    <scope>NUCLEOTIDE SEQUENCE</scope>
    <source>
        <strain evidence="2">GMGI-L3</strain>
    </source>
</reference>
<accession>A0A8J5N4U5</accession>
<evidence type="ECO:0000313" key="3">
    <source>
        <dbReference type="Proteomes" id="UP000747542"/>
    </source>
</evidence>
<sequence>MTVILVGTLAGCVYGGPDDGYSPPPSFTYGKRPAHVPDPKLRKVYELIYPYYQRPRYRYPFYDHEGNGELLYGYGGPRLYKYTIFKPVEGYLRRSQGLGGGTEKRVNNKLVSSIHPGPSL</sequence>
<feature type="signal peptide" evidence="1">
    <location>
        <begin position="1"/>
        <end position="15"/>
    </location>
</feature>
<dbReference type="Proteomes" id="UP000747542">
    <property type="component" value="Unassembled WGS sequence"/>
</dbReference>
<evidence type="ECO:0000313" key="2">
    <source>
        <dbReference type="EMBL" id="KAG7173169.1"/>
    </source>
</evidence>
<name>A0A8J5N4U5_HOMAM</name>
<dbReference type="AlphaFoldDB" id="A0A8J5N4U5"/>
<gene>
    <name evidence="2" type="ORF">Hamer_G008704</name>
</gene>
<protein>
    <submittedName>
        <fullName evidence="2">Uncharacterized protein</fullName>
    </submittedName>
</protein>
<dbReference type="EMBL" id="JAHLQT010010178">
    <property type="protein sequence ID" value="KAG7173169.1"/>
    <property type="molecule type" value="Genomic_DNA"/>
</dbReference>